<feature type="chain" id="PRO_5016855271" evidence="2">
    <location>
        <begin position="21"/>
        <end position="551"/>
    </location>
</feature>
<reference evidence="3 4" key="1">
    <citation type="submission" date="2016-10" db="EMBL/GenBank/DDBJ databases">
        <authorList>
            <person name="Cai Z."/>
        </authorList>
    </citation>
    <scope>NUCLEOTIDE SEQUENCE [LARGE SCALE GENOMIC DNA]</scope>
</reference>
<feature type="region of interest" description="Disordered" evidence="1">
    <location>
        <begin position="30"/>
        <end position="52"/>
    </location>
</feature>
<feature type="signal peptide" evidence="2">
    <location>
        <begin position="1"/>
        <end position="20"/>
    </location>
</feature>
<name>A0A383VGZ5_TETOB</name>
<evidence type="ECO:0000313" key="4">
    <source>
        <dbReference type="Proteomes" id="UP000256970"/>
    </source>
</evidence>
<organism evidence="3 4">
    <name type="scientific">Tetradesmus obliquus</name>
    <name type="common">Green alga</name>
    <name type="synonym">Acutodesmus obliquus</name>
    <dbReference type="NCBI Taxonomy" id="3088"/>
    <lineage>
        <taxon>Eukaryota</taxon>
        <taxon>Viridiplantae</taxon>
        <taxon>Chlorophyta</taxon>
        <taxon>core chlorophytes</taxon>
        <taxon>Chlorophyceae</taxon>
        <taxon>CS clade</taxon>
        <taxon>Sphaeropleales</taxon>
        <taxon>Scenedesmaceae</taxon>
        <taxon>Tetradesmus</taxon>
    </lineage>
</organism>
<gene>
    <name evidence="3" type="ORF">BQ4739_LOCUS4490</name>
</gene>
<evidence type="ECO:0000256" key="2">
    <source>
        <dbReference type="SAM" id="SignalP"/>
    </source>
</evidence>
<evidence type="ECO:0000256" key="1">
    <source>
        <dbReference type="SAM" id="MobiDB-lite"/>
    </source>
</evidence>
<sequence>MLLALRAVLYAAAFIAPSLALAVKANEQRKWRRKAGKPAQTTAAGAVPLEEPEADNQCADNLQRLTVQLEHSSCPSINSCSPAAAEAVSAAAEAAADSAPEEAEADNQCADNFQTFDVQQEHSACPSISCCSSAGAEAVGAAAEAAADSPLASLVSLQDWGAHAFAVVDCSASSPTCSSSNSKSRECSPPEVSSSAPLDAPVTFPASCQPAATSSLGGSLDSKSRECYPLELSSSASLNTPVAFPASCQPAATSSLGGSLDSAGWRVLLHPAGLQQNTAACLGSSLDSAAWRTLLHATGCQRPSLSDDDAAAAGPSGAGAAEHLLQDRPPLSVCTSSRQLSACQRNGSWKLAGASGLAPSAVGCDAMPLPSPADSPLARRVTNERDEHGFPTSPALLELLQQRAAAEAAANGWGDGSEQQHAPWISVQLRAVPQQLSDEHSSADGAAAAGTSPPWLPLLIRHISYDARNSSSDSGSRRSELRHSNSTAAASGKAAAAADAAVTAAEAAAHKNRVAQLAALHSAAAAAAAAGSARRDQRLARLQETAAGLSV</sequence>
<keyword evidence="2" id="KW-0732">Signal</keyword>
<dbReference type="Proteomes" id="UP000256970">
    <property type="component" value="Unassembled WGS sequence"/>
</dbReference>
<evidence type="ECO:0000313" key="3">
    <source>
        <dbReference type="EMBL" id="SZX63954.1"/>
    </source>
</evidence>
<feature type="region of interest" description="Disordered" evidence="1">
    <location>
        <begin position="173"/>
        <end position="195"/>
    </location>
</feature>
<proteinExistence type="predicted"/>
<keyword evidence="4" id="KW-1185">Reference proteome</keyword>
<feature type="compositionally biased region" description="Low complexity" evidence="1">
    <location>
        <begin position="173"/>
        <end position="182"/>
    </location>
</feature>
<dbReference type="EMBL" id="FNXT01000359">
    <property type="protein sequence ID" value="SZX63954.1"/>
    <property type="molecule type" value="Genomic_DNA"/>
</dbReference>
<dbReference type="AlphaFoldDB" id="A0A383VGZ5"/>
<protein>
    <submittedName>
        <fullName evidence="3">Uncharacterized protein</fullName>
    </submittedName>
</protein>
<accession>A0A383VGZ5</accession>